<dbReference type="Gene3D" id="3.10.450.240">
    <property type="match status" value="1"/>
</dbReference>
<dbReference type="RefSeq" id="WP_253360615.1">
    <property type="nucleotide sequence ID" value="NZ_JAIULA010000011.1"/>
</dbReference>
<feature type="domain" description="Tim44-like" evidence="3">
    <location>
        <begin position="104"/>
        <end position="215"/>
    </location>
</feature>
<evidence type="ECO:0000313" key="4">
    <source>
        <dbReference type="EMBL" id="MCP0887068.1"/>
    </source>
</evidence>
<organism evidence="4 5">
    <name type="scientific">Ligilactobacillus ubinensis</name>
    <dbReference type="NCBI Taxonomy" id="2876789"/>
    <lineage>
        <taxon>Bacteria</taxon>
        <taxon>Bacillati</taxon>
        <taxon>Bacillota</taxon>
        <taxon>Bacilli</taxon>
        <taxon>Lactobacillales</taxon>
        <taxon>Lactobacillaceae</taxon>
        <taxon>Ligilactobacillus</taxon>
    </lineage>
</organism>
<dbReference type="Proteomes" id="UP001139006">
    <property type="component" value="Unassembled WGS sequence"/>
</dbReference>
<keyword evidence="1" id="KW-0472">Membrane</keyword>
<dbReference type="InterPro" id="IPR007379">
    <property type="entry name" value="Tim44-like_dom"/>
</dbReference>
<dbReference type="EMBL" id="JAIULA010000011">
    <property type="protein sequence ID" value="MCP0887068.1"/>
    <property type="molecule type" value="Genomic_DNA"/>
</dbReference>
<evidence type="ECO:0000256" key="1">
    <source>
        <dbReference type="SAM" id="Phobius"/>
    </source>
</evidence>
<proteinExistence type="predicted"/>
<evidence type="ECO:0000313" key="5">
    <source>
        <dbReference type="Proteomes" id="UP001139006"/>
    </source>
</evidence>
<gene>
    <name evidence="4" type="ORF">LB941_06930</name>
</gene>
<sequence length="233" mass="26493">MKRKIVVIILTVCCLFFFPIPSVYARAGGATGGGNTTGGGGTGTTTSDYGRYRGGYYYGRPSPISDFIFASIFVGLVGYQFFTRFRNQRQKELALHGTYPIDDQLADQFSELFYQVENAWTQTDKSTLAQLMTPQYYTKQAKIIDNWRARGKINRLESIAIVSLKRESNDSKERPKIVVTAQARDWFEYPAKSADFNQTQHDDAFISRFTEVWEIVPQTNQLLVDNIRQISDS</sequence>
<name>A0A9X2JLK1_9LACO</name>
<evidence type="ECO:0000256" key="2">
    <source>
        <dbReference type="SAM" id="SignalP"/>
    </source>
</evidence>
<feature type="transmembrane region" description="Helical" evidence="1">
    <location>
        <begin position="64"/>
        <end position="82"/>
    </location>
</feature>
<keyword evidence="1" id="KW-0812">Transmembrane</keyword>
<comment type="caution">
    <text evidence="4">The sequence shown here is derived from an EMBL/GenBank/DDBJ whole genome shotgun (WGS) entry which is preliminary data.</text>
</comment>
<dbReference type="Pfam" id="PF04280">
    <property type="entry name" value="Tim44"/>
    <property type="match status" value="1"/>
</dbReference>
<protein>
    <submittedName>
        <fullName evidence="4">TIM44-like domain-containing protein</fullName>
    </submittedName>
</protein>
<keyword evidence="1" id="KW-1133">Transmembrane helix</keyword>
<keyword evidence="2" id="KW-0732">Signal</keyword>
<feature type="chain" id="PRO_5040942373" evidence="2">
    <location>
        <begin position="26"/>
        <end position="233"/>
    </location>
</feature>
<keyword evidence="5" id="KW-1185">Reference proteome</keyword>
<feature type="signal peptide" evidence="2">
    <location>
        <begin position="1"/>
        <end position="25"/>
    </location>
</feature>
<evidence type="ECO:0000259" key="3">
    <source>
        <dbReference type="Pfam" id="PF04280"/>
    </source>
</evidence>
<accession>A0A9X2JLK1</accession>
<dbReference type="AlphaFoldDB" id="A0A9X2JLK1"/>
<reference evidence="4 5" key="1">
    <citation type="journal article" date="2023" name="Int. J. Syst. Evol. Microbiol.">
        <title>Ligilactobacillus ubinensis sp. nov., a novel species isolated from the wild ferment of a durian fruit (Durio zibethinus).</title>
        <authorList>
            <person name="Heng Y.C."/>
            <person name="Menon N."/>
            <person name="Chen B."/>
            <person name="Loo B.Z.L."/>
            <person name="Wong G.W.J."/>
            <person name="Lim A.C.H."/>
            <person name="Silvaraju S."/>
            <person name="Kittelmann S."/>
        </authorList>
    </citation>
    <scope>NUCLEOTIDE SEQUENCE [LARGE SCALE GENOMIC DNA]</scope>
    <source>
        <strain evidence="4 5">WILCCON 0076</strain>
    </source>
</reference>